<organism evidence="1">
    <name type="scientific">Catovirus CTV1</name>
    <dbReference type="NCBI Taxonomy" id="1977631"/>
    <lineage>
        <taxon>Viruses</taxon>
        <taxon>Varidnaviria</taxon>
        <taxon>Bamfordvirae</taxon>
        <taxon>Nucleocytoviricota</taxon>
        <taxon>Megaviricetes</taxon>
        <taxon>Imitervirales</taxon>
        <taxon>Mimiviridae</taxon>
        <taxon>Klosneuvirinae</taxon>
        <taxon>Catovirus</taxon>
    </lineage>
</organism>
<sequence length="274" mass="32362">MCLSKSSNIENYDGRITGVTEQVCGKICTETYGCYGFAYDKINSRCYLSQSPILFQPGQSIYTTEYEIDHSRCNKLYPIRPDIDNIDDIDEEDLRRNMLYSCQKNENDEYEFFKIANEEIFPINKTNTSNDTQANSFMGVKYEDYPVFKIDWPTYRKDLDIAKLYDKENNKLNNYMMFDKKNEYYGGEFLYPYKCVRNIPENMCIKTCSDREDCIGVEYNPKFIEKDNKISENVCCPLKSVSTINERPKIFENGYFYKKNQPNKLNKNNVYVKN</sequence>
<evidence type="ECO:0000313" key="1">
    <source>
        <dbReference type="EMBL" id="ARF09045.1"/>
    </source>
</evidence>
<dbReference type="EMBL" id="KY684083">
    <property type="protein sequence ID" value="ARF09045.1"/>
    <property type="molecule type" value="Genomic_DNA"/>
</dbReference>
<accession>A0A1V0SBF1</accession>
<reference evidence="1" key="1">
    <citation type="journal article" date="2017" name="Science">
        <title>Giant viruses with an expanded complement of translation system components.</title>
        <authorList>
            <person name="Schulz F."/>
            <person name="Yutin N."/>
            <person name="Ivanova N.N."/>
            <person name="Ortega D.R."/>
            <person name="Lee T.K."/>
            <person name="Vierheilig J."/>
            <person name="Daims H."/>
            <person name="Horn M."/>
            <person name="Wagner M."/>
            <person name="Jensen G.J."/>
            <person name="Kyrpides N.C."/>
            <person name="Koonin E.V."/>
            <person name="Woyke T."/>
        </authorList>
    </citation>
    <scope>NUCLEOTIDE SEQUENCE</scope>
    <source>
        <strain evidence="1">CTV1</strain>
    </source>
</reference>
<proteinExistence type="predicted"/>
<gene>
    <name evidence="1" type="ORF">Catovirus_1_1095</name>
</gene>
<protein>
    <submittedName>
        <fullName evidence="1">Uncharacterized protein</fullName>
    </submittedName>
</protein>
<name>A0A1V0SBF1_9VIRU</name>